<gene>
    <name evidence="1" type="ORF">MXMO3_01835</name>
</gene>
<reference evidence="1 2" key="1">
    <citation type="submission" date="2017-05" db="EMBL/GenBank/DDBJ databases">
        <title>Genome Analysis of Maritalea myrionectae HL2708#5.</title>
        <authorList>
            <consortium name="Cotde Inc.-PKNU"/>
            <person name="Jang D."/>
            <person name="Oh H.-M."/>
        </authorList>
    </citation>
    <scope>NUCLEOTIDE SEQUENCE [LARGE SCALE GENOMIC DNA]</scope>
    <source>
        <strain evidence="1 2">HL2708#5</strain>
    </source>
</reference>
<name>A0A2R4MEC5_9HYPH</name>
<sequence>MGPFIRIALRYLAGGLVLRGVLSPETAQELSTDPDVIYIITQAVDWLMVVAGTALATVIEWAYQKAKQYGWAT</sequence>
<dbReference type="KEGG" id="mmyr:MXMO3_01835"/>
<dbReference type="RefSeq" id="WP_117395689.1">
    <property type="nucleotide sequence ID" value="NZ_CP021330.1"/>
</dbReference>
<protein>
    <submittedName>
        <fullName evidence="1">Uncharacterized protein</fullName>
    </submittedName>
</protein>
<proteinExistence type="predicted"/>
<dbReference type="EMBL" id="CP021330">
    <property type="protein sequence ID" value="AVX04360.1"/>
    <property type="molecule type" value="Genomic_DNA"/>
</dbReference>
<accession>A0A2R4MEC5</accession>
<keyword evidence="2" id="KW-1185">Reference proteome</keyword>
<evidence type="ECO:0000313" key="1">
    <source>
        <dbReference type="EMBL" id="AVX04360.1"/>
    </source>
</evidence>
<organism evidence="1 2">
    <name type="scientific">Maritalea myrionectae</name>
    <dbReference type="NCBI Taxonomy" id="454601"/>
    <lineage>
        <taxon>Bacteria</taxon>
        <taxon>Pseudomonadati</taxon>
        <taxon>Pseudomonadota</taxon>
        <taxon>Alphaproteobacteria</taxon>
        <taxon>Hyphomicrobiales</taxon>
        <taxon>Devosiaceae</taxon>
        <taxon>Maritalea</taxon>
    </lineage>
</organism>
<dbReference type="Proteomes" id="UP000258927">
    <property type="component" value="Chromosome"/>
</dbReference>
<dbReference type="AlphaFoldDB" id="A0A2R4MEC5"/>
<evidence type="ECO:0000313" key="2">
    <source>
        <dbReference type="Proteomes" id="UP000258927"/>
    </source>
</evidence>